<accession>A0A6M3MIF4</accession>
<dbReference type="EMBL" id="MT143706">
    <property type="protein sequence ID" value="QJB01206.1"/>
    <property type="molecule type" value="Genomic_DNA"/>
</dbReference>
<dbReference type="EMBL" id="MT143895">
    <property type="protein sequence ID" value="QJB05186.1"/>
    <property type="molecule type" value="Genomic_DNA"/>
</dbReference>
<evidence type="ECO:0000313" key="1">
    <source>
        <dbReference type="EMBL" id="QJB01206.1"/>
    </source>
</evidence>
<protein>
    <submittedName>
        <fullName evidence="2">Uncharacterized protein</fullName>
    </submittedName>
</protein>
<evidence type="ECO:0000313" key="2">
    <source>
        <dbReference type="EMBL" id="QJB05186.1"/>
    </source>
</evidence>
<sequence>MTQTAEEKLVELAKAYARHRKALRDKEKAIRDLHYESETFIDLKQYRNRYMSGEATDDPDCSIVWRGWLHAVDTCQAWDGVEIEDDDIYRSMAKLLDDRKDIKAQGARIRNRLRIIGDQLLRADP</sequence>
<name>A0A6M3MIF4_9ZZZZ</name>
<proteinExistence type="predicted"/>
<gene>
    <name evidence="1" type="ORF">MM171A00126_0046</name>
    <name evidence="2" type="ORF">MM171B00120_0082</name>
</gene>
<reference evidence="2" key="1">
    <citation type="submission" date="2020-03" db="EMBL/GenBank/DDBJ databases">
        <title>The deep terrestrial virosphere.</title>
        <authorList>
            <person name="Holmfeldt K."/>
            <person name="Nilsson E."/>
            <person name="Simone D."/>
            <person name="Lopez-Fernandez M."/>
            <person name="Wu X."/>
            <person name="de Brujin I."/>
            <person name="Lundin D."/>
            <person name="Andersson A."/>
            <person name="Bertilsson S."/>
            <person name="Dopson M."/>
        </authorList>
    </citation>
    <scope>NUCLEOTIDE SEQUENCE</scope>
    <source>
        <strain evidence="1">MM171A00126</strain>
        <strain evidence="2">MM171B00120</strain>
    </source>
</reference>
<organism evidence="2">
    <name type="scientific">viral metagenome</name>
    <dbReference type="NCBI Taxonomy" id="1070528"/>
    <lineage>
        <taxon>unclassified sequences</taxon>
        <taxon>metagenomes</taxon>
        <taxon>organismal metagenomes</taxon>
    </lineage>
</organism>
<dbReference type="AlphaFoldDB" id="A0A6M3MIF4"/>